<feature type="coiled-coil region" evidence="6">
    <location>
        <begin position="110"/>
        <end position="208"/>
    </location>
</feature>
<dbReference type="InterPro" id="IPR059052">
    <property type="entry name" value="HH_YbhG-like"/>
</dbReference>
<feature type="domain" description="YbhG-like alpha-helical hairpin" evidence="9">
    <location>
        <begin position="82"/>
        <end position="200"/>
    </location>
</feature>
<organism evidence="11 12">
    <name type="scientific">Nitratidesulfovibrio liaohensis</name>
    <dbReference type="NCBI Taxonomy" id="2604158"/>
    <lineage>
        <taxon>Bacteria</taxon>
        <taxon>Pseudomonadati</taxon>
        <taxon>Thermodesulfobacteriota</taxon>
        <taxon>Desulfovibrionia</taxon>
        <taxon>Desulfovibrionales</taxon>
        <taxon>Desulfovibrionaceae</taxon>
        <taxon>Nitratidesulfovibrio</taxon>
    </lineage>
</organism>
<dbReference type="InterPro" id="IPR050465">
    <property type="entry name" value="UPF0194_transport"/>
</dbReference>
<dbReference type="SUPFAM" id="SSF111369">
    <property type="entry name" value="HlyD-like secretion proteins"/>
    <property type="match status" value="2"/>
</dbReference>
<dbReference type="Gene3D" id="2.40.30.170">
    <property type="match status" value="1"/>
</dbReference>
<dbReference type="PANTHER" id="PTHR32347">
    <property type="entry name" value="EFFLUX SYSTEM COMPONENT YKNX-RELATED"/>
    <property type="match status" value="1"/>
</dbReference>
<accession>A0ABY9QY43</accession>
<dbReference type="InterPro" id="IPR058792">
    <property type="entry name" value="Beta-barrel_RND_2"/>
</dbReference>
<evidence type="ECO:0000256" key="4">
    <source>
        <dbReference type="ARBA" id="ARBA00022764"/>
    </source>
</evidence>
<comment type="similarity">
    <text evidence="2">Belongs to the UPF0194 family.</text>
</comment>
<evidence type="ECO:0000313" key="12">
    <source>
        <dbReference type="Proteomes" id="UP001180616"/>
    </source>
</evidence>
<dbReference type="EMBL" id="CP133659">
    <property type="protein sequence ID" value="WMW64450.1"/>
    <property type="molecule type" value="Genomic_DNA"/>
</dbReference>
<feature type="region of interest" description="Disordered" evidence="7">
    <location>
        <begin position="342"/>
        <end position="367"/>
    </location>
</feature>
<feature type="domain" description="CusB-like beta-barrel" evidence="10">
    <location>
        <begin position="242"/>
        <end position="327"/>
    </location>
</feature>
<feature type="signal peptide" evidence="8">
    <location>
        <begin position="1"/>
        <end position="21"/>
    </location>
</feature>
<protein>
    <submittedName>
        <fullName evidence="11">HlyD family efflux transporter periplasmic adaptor subunit</fullName>
    </submittedName>
</protein>
<evidence type="ECO:0000256" key="8">
    <source>
        <dbReference type="SAM" id="SignalP"/>
    </source>
</evidence>
<sequence length="367" mass="39236">MKKRILVLAVLALCMAGGVLALRTLRPVPDAGPVVLYGNVDLRQVSSAFKDAERVARVLAREGDRLAPGALVAVLETERLDREITRAKARVAAQAAALARLENGSRPQEKRRARADADAAAVELDNARRTYDRLRALSGTGAAREQDVDDAQAAHDRAAARLRVAQAQLALVEEGPRREDIDEARAALAAQRADLAVLEQRRADSELRAPSSGVVRSRLLEPGDMASAQRPVCTVAITDPKWVRAYLTETQLGRVHEGMPAEIAIDARPGQPLEGWLGFISPTAEFTPRNVETPELRTSLVYEARVFVRDPGDVLRLGMPATVTLREGHVVPVQTGEASQANATAAASSAAQDKAAPTGAAPTGFAQ</sequence>
<gene>
    <name evidence="11" type="ORF">KPS_002467</name>
</gene>
<keyword evidence="3 8" id="KW-0732">Signal</keyword>
<dbReference type="Gene3D" id="1.10.287.470">
    <property type="entry name" value="Helix hairpin bin"/>
    <property type="match status" value="1"/>
</dbReference>
<dbReference type="RefSeq" id="WP_309540542.1">
    <property type="nucleotide sequence ID" value="NZ_CP133659.1"/>
</dbReference>
<evidence type="ECO:0000313" key="11">
    <source>
        <dbReference type="EMBL" id="WMW64450.1"/>
    </source>
</evidence>
<keyword evidence="4" id="KW-0574">Periplasm</keyword>
<evidence type="ECO:0000256" key="7">
    <source>
        <dbReference type="SAM" id="MobiDB-lite"/>
    </source>
</evidence>
<evidence type="ECO:0000256" key="2">
    <source>
        <dbReference type="ARBA" id="ARBA00010602"/>
    </source>
</evidence>
<comment type="subcellular location">
    <subcellularLocation>
        <location evidence="1">Periplasm</location>
    </subcellularLocation>
</comment>
<dbReference type="Pfam" id="PF25954">
    <property type="entry name" value="Beta-barrel_RND_2"/>
    <property type="match status" value="1"/>
</dbReference>
<evidence type="ECO:0000256" key="5">
    <source>
        <dbReference type="ARBA" id="ARBA00023054"/>
    </source>
</evidence>
<proteinExistence type="inferred from homology"/>
<dbReference type="PANTHER" id="PTHR32347:SF29">
    <property type="entry name" value="UPF0194 MEMBRANE PROTEIN YBHG"/>
    <property type="match status" value="1"/>
</dbReference>
<evidence type="ECO:0000259" key="9">
    <source>
        <dbReference type="Pfam" id="PF25881"/>
    </source>
</evidence>
<name>A0ABY9QY43_9BACT</name>
<feature type="chain" id="PRO_5046251891" evidence="8">
    <location>
        <begin position="22"/>
        <end position="367"/>
    </location>
</feature>
<keyword evidence="12" id="KW-1185">Reference proteome</keyword>
<evidence type="ECO:0000256" key="3">
    <source>
        <dbReference type="ARBA" id="ARBA00022729"/>
    </source>
</evidence>
<evidence type="ECO:0000256" key="6">
    <source>
        <dbReference type="SAM" id="Coils"/>
    </source>
</evidence>
<dbReference type="Gene3D" id="2.40.50.100">
    <property type="match status" value="1"/>
</dbReference>
<dbReference type="Proteomes" id="UP001180616">
    <property type="component" value="Chromosome"/>
</dbReference>
<keyword evidence="5 6" id="KW-0175">Coiled coil</keyword>
<dbReference type="Pfam" id="PF25881">
    <property type="entry name" value="HH_YBHG"/>
    <property type="match status" value="1"/>
</dbReference>
<evidence type="ECO:0000259" key="10">
    <source>
        <dbReference type="Pfam" id="PF25954"/>
    </source>
</evidence>
<evidence type="ECO:0000256" key="1">
    <source>
        <dbReference type="ARBA" id="ARBA00004418"/>
    </source>
</evidence>
<reference evidence="11" key="1">
    <citation type="submission" date="2023-09" db="EMBL/GenBank/DDBJ databases">
        <authorList>
            <consortium name="CW5 consortium"/>
            <person name="Lu C.-W."/>
        </authorList>
    </citation>
    <scope>NUCLEOTIDE SEQUENCE</scope>
    <source>
        <strain evidence="11">KPS</strain>
    </source>
</reference>